<evidence type="ECO:0000313" key="2">
    <source>
        <dbReference type="EMBL" id="KAG0149698.1"/>
    </source>
</evidence>
<evidence type="ECO:0000256" key="1">
    <source>
        <dbReference type="SAM" id="MobiDB-lite"/>
    </source>
</evidence>
<feature type="compositionally biased region" description="Low complexity" evidence="1">
    <location>
        <begin position="11"/>
        <end position="22"/>
    </location>
</feature>
<protein>
    <submittedName>
        <fullName evidence="2">Uncharacterized protein</fullName>
    </submittedName>
</protein>
<comment type="caution">
    <text evidence="2">The sequence shown here is derived from an EMBL/GenBank/DDBJ whole genome shotgun (WGS) entry which is preliminary data.</text>
</comment>
<proteinExistence type="predicted"/>
<dbReference type="EMBL" id="MU167225">
    <property type="protein sequence ID" value="KAG0149698.1"/>
    <property type="molecule type" value="Genomic_DNA"/>
</dbReference>
<dbReference type="Proteomes" id="UP000886653">
    <property type="component" value="Unassembled WGS sequence"/>
</dbReference>
<feature type="region of interest" description="Disordered" evidence="1">
    <location>
        <begin position="1"/>
        <end position="55"/>
    </location>
</feature>
<keyword evidence="3" id="KW-1185">Reference proteome</keyword>
<feature type="non-terminal residue" evidence="2">
    <location>
        <position position="1"/>
    </location>
</feature>
<name>A0A9P6NP91_9BASI</name>
<organism evidence="2 3">
    <name type="scientific">Cronartium quercuum f. sp. fusiforme G11</name>
    <dbReference type="NCBI Taxonomy" id="708437"/>
    <lineage>
        <taxon>Eukaryota</taxon>
        <taxon>Fungi</taxon>
        <taxon>Dikarya</taxon>
        <taxon>Basidiomycota</taxon>
        <taxon>Pucciniomycotina</taxon>
        <taxon>Pucciniomycetes</taxon>
        <taxon>Pucciniales</taxon>
        <taxon>Coleosporiaceae</taxon>
        <taxon>Cronartium</taxon>
    </lineage>
</organism>
<sequence length="96" mass="10961">IQLQKQKEPITTSSTTTTPTCSQYQNTKKQLIREDSSNPNHHHHRAPTSILNNPTPKQIKVGAHASIACETCWYITLTLILIAFKIKIDQLTYCKW</sequence>
<accession>A0A9P6NP91</accession>
<dbReference type="AlphaFoldDB" id="A0A9P6NP91"/>
<reference evidence="2" key="1">
    <citation type="submission" date="2013-11" db="EMBL/GenBank/DDBJ databases">
        <title>Genome sequence of the fusiform rust pathogen reveals effectors for host alternation and coevolution with pine.</title>
        <authorList>
            <consortium name="DOE Joint Genome Institute"/>
            <person name="Smith K."/>
            <person name="Pendleton A."/>
            <person name="Kubisiak T."/>
            <person name="Anderson C."/>
            <person name="Salamov A."/>
            <person name="Aerts A."/>
            <person name="Riley R."/>
            <person name="Clum A."/>
            <person name="Lindquist E."/>
            <person name="Ence D."/>
            <person name="Campbell M."/>
            <person name="Kronenberg Z."/>
            <person name="Feau N."/>
            <person name="Dhillon B."/>
            <person name="Hamelin R."/>
            <person name="Burleigh J."/>
            <person name="Smith J."/>
            <person name="Yandell M."/>
            <person name="Nelson C."/>
            <person name="Grigoriev I."/>
            <person name="Davis J."/>
        </authorList>
    </citation>
    <scope>NUCLEOTIDE SEQUENCE</scope>
    <source>
        <strain evidence="2">G11</strain>
    </source>
</reference>
<evidence type="ECO:0000313" key="3">
    <source>
        <dbReference type="Proteomes" id="UP000886653"/>
    </source>
</evidence>
<gene>
    <name evidence="2" type="ORF">CROQUDRAFT_653253</name>
</gene>